<sequence length="301" mass="35045">MKKTLEALFHQPIVSVKALGEQYDGRANDVWLISLQDKTEYVVKSPKTAREESEFVSGIKMIYGVDDRTVQEHIDQINQKLSHTHSFHIPEVVRKVKKAGRQFYVMEKVEGTPFTSFEGRSSDFYKDYGRKLAQLHSYRTDFFGAVYGAEKKHLREFHAVLKKAVSKLIGRYYADQPEFHCYAEIALQKIEKLRPPDSASLILIDLDPSQYIEKDDQVTSLVDTEYVVYGPAAFDFIALEYLLTKEAARYVQLGYEEICPLPRDLHEVRECYRFVSLLLDIHGSWDLKKWMNHPILFDSYR</sequence>
<protein>
    <recommendedName>
        <fullName evidence="1">Aminoglycoside phosphotransferase domain-containing protein</fullName>
    </recommendedName>
</protein>
<evidence type="ECO:0000259" key="1">
    <source>
        <dbReference type="Pfam" id="PF01636"/>
    </source>
</evidence>
<dbReference type="PANTHER" id="PTHR21310:SF15">
    <property type="entry name" value="AMINOGLYCOSIDE PHOSPHOTRANSFERASE DOMAIN-CONTAINING PROTEIN"/>
    <property type="match status" value="1"/>
</dbReference>
<dbReference type="InterPro" id="IPR051678">
    <property type="entry name" value="AGP_Transferase"/>
</dbReference>
<feature type="domain" description="Aminoglycoside phosphotransferase" evidence="1">
    <location>
        <begin position="25"/>
        <end position="239"/>
    </location>
</feature>
<dbReference type="RefSeq" id="WP_075622038.1">
    <property type="nucleotide sequence ID" value="NZ_CP015607.1"/>
</dbReference>
<reference evidence="2 3" key="1">
    <citation type="submission" date="2016-05" db="EMBL/GenBank/DDBJ databases">
        <title>Complete Genome and Methylome Analysis of Psychrotrophic Bacterial Isolates from Antarctic Lake Untersee.</title>
        <authorList>
            <person name="Fomenkov A."/>
            <person name="Akimov V.N."/>
            <person name="Vasilyeva L.V."/>
            <person name="Andersen D."/>
            <person name="Vincze T."/>
            <person name="Roberts R.J."/>
        </authorList>
    </citation>
    <scope>NUCLEOTIDE SEQUENCE [LARGE SCALE GENOMIC DNA]</scope>
    <source>
        <strain evidence="2 3">U14-5</strain>
    </source>
</reference>
<dbReference type="Pfam" id="PF01636">
    <property type="entry name" value="APH"/>
    <property type="match status" value="1"/>
</dbReference>
<dbReference type="AlphaFoldDB" id="A0A1L6ZGT1"/>
<evidence type="ECO:0000313" key="3">
    <source>
        <dbReference type="Proteomes" id="UP000185426"/>
    </source>
</evidence>
<dbReference type="InterPro" id="IPR002575">
    <property type="entry name" value="Aminoglycoside_PTrfase"/>
</dbReference>
<organism evidence="2 3">
    <name type="scientific">Bacillus safensis</name>
    <dbReference type="NCBI Taxonomy" id="561879"/>
    <lineage>
        <taxon>Bacteria</taxon>
        <taxon>Bacillati</taxon>
        <taxon>Bacillota</taxon>
        <taxon>Bacilli</taxon>
        <taxon>Bacillales</taxon>
        <taxon>Bacillaceae</taxon>
        <taxon>Bacillus</taxon>
    </lineage>
</organism>
<gene>
    <name evidence="2" type="ORF">BSA145_07210</name>
</gene>
<evidence type="ECO:0000313" key="2">
    <source>
        <dbReference type="EMBL" id="APT45706.1"/>
    </source>
</evidence>
<accession>A0A1L6ZGT1</accession>
<dbReference type="Proteomes" id="UP000185426">
    <property type="component" value="Chromosome"/>
</dbReference>
<name>A0A1L6ZGT1_BACIA</name>
<dbReference type="SUPFAM" id="SSF56112">
    <property type="entry name" value="Protein kinase-like (PK-like)"/>
    <property type="match status" value="1"/>
</dbReference>
<dbReference type="InterPro" id="IPR011009">
    <property type="entry name" value="Kinase-like_dom_sf"/>
</dbReference>
<proteinExistence type="predicted"/>
<dbReference type="PANTHER" id="PTHR21310">
    <property type="entry name" value="AMINOGLYCOSIDE PHOSPHOTRANSFERASE-RELATED-RELATED"/>
    <property type="match status" value="1"/>
</dbReference>
<dbReference type="Gene3D" id="3.90.1200.10">
    <property type="match status" value="1"/>
</dbReference>
<dbReference type="EMBL" id="CP015607">
    <property type="protein sequence ID" value="APT45706.1"/>
    <property type="molecule type" value="Genomic_DNA"/>
</dbReference>